<evidence type="ECO:0000256" key="1">
    <source>
        <dbReference type="SAM" id="MobiDB-lite"/>
    </source>
</evidence>
<proteinExistence type="predicted"/>
<feature type="region of interest" description="Disordered" evidence="1">
    <location>
        <begin position="368"/>
        <end position="399"/>
    </location>
</feature>
<dbReference type="OrthoDB" id="10681024at2759"/>
<feature type="compositionally biased region" description="Low complexity" evidence="1">
    <location>
        <begin position="368"/>
        <end position="392"/>
    </location>
</feature>
<sequence>MSSFDPPSPAALVWSLPHIRVRILSYLRPQDLLNTLTLSKENFNVVVGVMFREMNHWSYTRLKDHCRSIQRLRCYTSAVRYLETAAELSTAKGPSIFMTFPNLLKAYTSDCAHRAFGEIQEAYEYLELVQPADPTAAGYFNFIRNYAISPISAPTLVYGEHETFPPGWDIQVKAGSIDCSDELIGRDQTELTPSGVVDKLLEAWLDEKGIFSQPFKKFRIQAPVTRRKLVDTIKKVSQMGQELPQHLSVTLVNADGHDEAQSQQGPVLEDANQDGNANDIQANVQGETDAIPPTPALDDLRMVEILCEHFEGLELYIHENSDLYPKYSLHDLLCHEPIDWSDKQSKLRRLLLSIDVSENYSLFSIPRSTRSRSSSSSSSDPSSPSPRSRSPSNTTPQQPSLHLDSLTLLLYPPIPSETPPEWTFTQYLPSMLFFAQAILHQFGTSPNCEYTIKVKQWGPRRDELLSRSLTDLLRKEIREIEHRESVDRRPGWRRIGGSGRENRFVGEKRIKKARARNYTDW</sequence>
<dbReference type="EMBL" id="KV700091">
    <property type="protein sequence ID" value="OCF56158.1"/>
    <property type="molecule type" value="Genomic_DNA"/>
</dbReference>
<evidence type="ECO:0000313" key="3">
    <source>
        <dbReference type="Proteomes" id="UP000092583"/>
    </source>
</evidence>
<dbReference type="Proteomes" id="UP000092583">
    <property type="component" value="Unassembled WGS sequence"/>
</dbReference>
<protein>
    <recommendedName>
        <fullName evidence="4">F-box domain-containing protein</fullName>
    </recommendedName>
</protein>
<dbReference type="AlphaFoldDB" id="A0A1B9IKG2"/>
<feature type="region of interest" description="Disordered" evidence="1">
    <location>
        <begin position="258"/>
        <end position="278"/>
    </location>
</feature>
<name>A0A1B9IKG2_9TREE</name>
<organism evidence="2 3">
    <name type="scientific">Kwoniella mangroviensis CBS 10435</name>
    <dbReference type="NCBI Taxonomy" id="1331196"/>
    <lineage>
        <taxon>Eukaryota</taxon>
        <taxon>Fungi</taxon>
        <taxon>Dikarya</taxon>
        <taxon>Basidiomycota</taxon>
        <taxon>Agaricomycotina</taxon>
        <taxon>Tremellomycetes</taxon>
        <taxon>Tremellales</taxon>
        <taxon>Cryptococcaceae</taxon>
        <taxon>Kwoniella</taxon>
    </lineage>
</organism>
<keyword evidence="3" id="KW-1185">Reference proteome</keyword>
<evidence type="ECO:0000313" key="2">
    <source>
        <dbReference type="EMBL" id="OCF56158.1"/>
    </source>
</evidence>
<evidence type="ECO:0008006" key="4">
    <source>
        <dbReference type="Google" id="ProtNLM"/>
    </source>
</evidence>
<reference evidence="3" key="2">
    <citation type="submission" date="2013-12" db="EMBL/GenBank/DDBJ databases">
        <title>Evolution of pathogenesis and genome organization in the Tremellales.</title>
        <authorList>
            <person name="Cuomo C."/>
            <person name="Litvintseva A."/>
            <person name="Heitman J."/>
            <person name="Chen Y."/>
            <person name="Sun S."/>
            <person name="Springer D."/>
            <person name="Dromer F."/>
            <person name="Young S."/>
            <person name="Zeng Q."/>
            <person name="Chapman S."/>
            <person name="Gujja S."/>
            <person name="Saif S."/>
            <person name="Birren B."/>
        </authorList>
    </citation>
    <scope>NUCLEOTIDE SEQUENCE [LARGE SCALE GENOMIC DNA]</scope>
    <source>
        <strain evidence="3">CBS 10435</strain>
    </source>
</reference>
<reference evidence="2 3" key="1">
    <citation type="submission" date="2013-07" db="EMBL/GenBank/DDBJ databases">
        <title>The Genome Sequence of Kwoniella mangroviensis CBS10435.</title>
        <authorList>
            <consortium name="The Broad Institute Genome Sequencing Platform"/>
            <person name="Cuomo C."/>
            <person name="Litvintseva A."/>
            <person name="Chen Y."/>
            <person name="Heitman J."/>
            <person name="Sun S."/>
            <person name="Springer D."/>
            <person name="Dromer F."/>
            <person name="Young S.K."/>
            <person name="Zeng Q."/>
            <person name="Gargeya S."/>
            <person name="Fitzgerald M."/>
            <person name="Abouelleil A."/>
            <person name="Alvarado L."/>
            <person name="Berlin A.M."/>
            <person name="Chapman S.B."/>
            <person name="Dewar J."/>
            <person name="Goldberg J."/>
            <person name="Griggs A."/>
            <person name="Gujja S."/>
            <person name="Hansen M."/>
            <person name="Howarth C."/>
            <person name="Imamovic A."/>
            <person name="Larimer J."/>
            <person name="McCowan C."/>
            <person name="Murphy C."/>
            <person name="Pearson M."/>
            <person name="Priest M."/>
            <person name="Roberts A."/>
            <person name="Saif S."/>
            <person name="Shea T."/>
            <person name="Sykes S."/>
            <person name="Wortman J."/>
            <person name="Nusbaum C."/>
            <person name="Birren B."/>
        </authorList>
    </citation>
    <scope>NUCLEOTIDE SEQUENCE [LARGE SCALE GENOMIC DNA]</scope>
    <source>
        <strain evidence="2 3">CBS 10435</strain>
    </source>
</reference>
<gene>
    <name evidence="2" type="ORF">L486_06099</name>
</gene>
<accession>A0A1B9IKG2</accession>